<evidence type="ECO:0000256" key="4">
    <source>
        <dbReference type="ARBA" id="ARBA00022622"/>
    </source>
</evidence>
<keyword evidence="14" id="KW-1185">Reference proteome</keyword>
<evidence type="ECO:0000313" key="14">
    <source>
        <dbReference type="Proteomes" id="UP000000702"/>
    </source>
</evidence>
<evidence type="ECO:0000259" key="12">
    <source>
        <dbReference type="Pfam" id="PF13206"/>
    </source>
</evidence>
<dbReference type="Pfam" id="PF13206">
    <property type="entry name" value="VSG_B"/>
    <property type="match status" value="1"/>
</dbReference>
<reference evidence="13 14" key="2">
    <citation type="journal article" date="2012" name="Proc. Natl. Acad. Sci. U.S.A.">
        <title>Antigenic diversity is generated by distinct evolutionary mechanisms in African trypanosome species.</title>
        <authorList>
            <person name="Jackson A.P."/>
            <person name="Berry A."/>
            <person name="Aslett M."/>
            <person name="Allison H.C."/>
            <person name="Burton P."/>
            <person name="Vavrova-Anderson J."/>
            <person name="Brown R."/>
            <person name="Browne H."/>
            <person name="Corton N."/>
            <person name="Hauser H."/>
            <person name="Gamble J."/>
            <person name="Gilderthorp R."/>
            <person name="Marcello L."/>
            <person name="McQuillan J."/>
            <person name="Otto T.D."/>
            <person name="Quail M.A."/>
            <person name="Sanders M.J."/>
            <person name="van Tonder A."/>
            <person name="Ginger M.L."/>
            <person name="Field M.C."/>
            <person name="Barry J.D."/>
            <person name="Hertz-Fowler C."/>
            <person name="Berriman M."/>
        </authorList>
    </citation>
    <scope>NUCLEOTIDE SEQUENCE [LARGE SCALE GENOMIC DNA]</scope>
    <source>
        <strain evidence="13 14">IL3000</strain>
    </source>
</reference>
<evidence type="ECO:0000256" key="1">
    <source>
        <dbReference type="ARBA" id="ARBA00002523"/>
    </source>
</evidence>
<feature type="region of interest" description="Disordered" evidence="10">
    <location>
        <begin position="258"/>
        <end position="347"/>
    </location>
</feature>
<feature type="coiled-coil region" evidence="9">
    <location>
        <begin position="171"/>
        <end position="198"/>
    </location>
</feature>
<keyword evidence="7" id="KW-0325">Glycoprotein</keyword>
<comment type="function">
    <text evidence="1">VSG forms a coat on the surface of the parasite. The trypanosome evades the immune response of the host by expressing a series of antigenically distinct VSGs from an estimated 1000 VSG genes.</text>
</comment>
<feature type="compositionally biased region" description="Polar residues" evidence="10">
    <location>
        <begin position="329"/>
        <end position="338"/>
    </location>
</feature>
<dbReference type="VEuPathDB" id="TriTrypDB:TcIL3000_0_54480"/>
<proteinExistence type="predicted"/>
<sequence>MFKSMKVMLVIFEMLVEFGNSSSVDNNGQEKGLLCDVLGFTQKVMSHMDSSLAKELKEAIYGSSRENYLFGEDGRLTAGASECGYEKMRIQLCIDNNEFSLGLGKDRCYAKSLVGTFYCLCVPGGRVERIGTLCGIKVSDYSGRGWLGSGSISPNTEGLFKDVWDNIIQKCTHEKENRKDYTEEVKLLEKSVDDVRSKIEGKKGDNNLYYLGGSGATLVVERVRTMSVRHIKEMGERENIPWAGKIEKALEKLKQTKNQSAIVKEAKRPSKKGTAELSQAPERLEGHTTLTVHETGDKANEDEEKTQKGWRKEKFRMETDQLKTKNHQSRQTAENTHLTSDHNEDGSHVTKQKWLTLAVFLNDNKILPQNNYSGNNNLNHTSCAFCEIIFLFSFIS</sequence>
<keyword evidence="6" id="KW-0472">Membrane</keyword>
<evidence type="ECO:0000256" key="7">
    <source>
        <dbReference type="ARBA" id="ARBA00023180"/>
    </source>
</evidence>
<dbReference type="GO" id="GO:0005886">
    <property type="term" value="C:plasma membrane"/>
    <property type="evidence" value="ECO:0007669"/>
    <property type="project" value="UniProtKB-SubCell"/>
</dbReference>
<keyword evidence="5 11" id="KW-0732">Signal</keyword>
<dbReference type="AlphaFoldDB" id="F9WC82"/>
<comment type="caution">
    <text evidence="13">The sequence shown here is derived from an EMBL/GenBank/DDBJ whole genome shotgun (WGS) entry which is preliminary data.</text>
</comment>
<dbReference type="EMBL" id="CAEQ01001681">
    <property type="protein sequence ID" value="CCD14874.1"/>
    <property type="molecule type" value="Genomic_DNA"/>
</dbReference>
<comment type="subcellular location">
    <subcellularLocation>
        <location evidence="2">Cell membrane</location>
        <topology evidence="2">Lipid-anchor</topology>
        <topology evidence="2">GPI-anchor</topology>
    </subcellularLocation>
</comment>
<keyword evidence="4" id="KW-0336">GPI-anchor</keyword>
<evidence type="ECO:0000256" key="11">
    <source>
        <dbReference type="SAM" id="SignalP"/>
    </source>
</evidence>
<keyword evidence="8" id="KW-0449">Lipoprotein</keyword>
<evidence type="ECO:0000256" key="3">
    <source>
        <dbReference type="ARBA" id="ARBA00022475"/>
    </source>
</evidence>
<feature type="chain" id="PRO_5003394671" evidence="11">
    <location>
        <begin position="22"/>
        <end position="396"/>
    </location>
</feature>
<gene>
    <name evidence="13" type="ORF">TCIL3000_0_54480</name>
</gene>
<reference evidence="14" key="1">
    <citation type="submission" date="2011-07" db="EMBL/GenBank/DDBJ databases">
        <title>Divergent evolution of antigenic variation in African trypanosomes.</title>
        <authorList>
            <person name="Jackson A.P."/>
            <person name="Berry A."/>
            <person name="Allison H.C."/>
            <person name="Burton P."/>
            <person name="Anderson J."/>
            <person name="Aslett M."/>
            <person name="Brown R."/>
            <person name="Corton N."/>
            <person name="Harris D."/>
            <person name="Hauser H."/>
            <person name="Gamble J."/>
            <person name="Gilderthorp R."/>
            <person name="McQuillan J."/>
            <person name="Quail M.A."/>
            <person name="Sanders M."/>
            <person name="Van Tonder A."/>
            <person name="Ginger M.L."/>
            <person name="Donelson J.E."/>
            <person name="Field M.C."/>
            <person name="Barry J.D."/>
            <person name="Berriman M."/>
            <person name="Hertz-Fowler C."/>
        </authorList>
    </citation>
    <scope>NUCLEOTIDE SEQUENCE [LARGE SCALE GENOMIC DNA]</scope>
    <source>
        <strain evidence="14">IL3000</strain>
    </source>
</reference>
<evidence type="ECO:0000256" key="10">
    <source>
        <dbReference type="SAM" id="MobiDB-lite"/>
    </source>
</evidence>
<dbReference type="GO" id="GO:0098552">
    <property type="term" value="C:side of membrane"/>
    <property type="evidence" value="ECO:0007669"/>
    <property type="project" value="UniProtKB-KW"/>
</dbReference>
<protein>
    <submittedName>
        <fullName evidence="13">Variant surface glycoprotein</fullName>
    </submittedName>
</protein>
<feature type="domain" description="Trypanosome variant surface glycoprotein B-type N-terminal" evidence="12">
    <location>
        <begin position="49"/>
        <end position="266"/>
    </location>
</feature>
<evidence type="ECO:0000256" key="5">
    <source>
        <dbReference type="ARBA" id="ARBA00022729"/>
    </source>
</evidence>
<feature type="signal peptide" evidence="11">
    <location>
        <begin position="1"/>
        <end position="21"/>
    </location>
</feature>
<evidence type="ECO:0000313" key="13">
    <source>
        <dbReference type="EMBL" id="CCD14874.1"/>
    </source>
</evidence>
<name>F9WC82_TRYCI</name>
<evidence type="ECO:0000256" key="9">
    <source>
        <dbReference type="SAM" id="Coils"/>
    </source>
</evidence>
<feature type="compositionally biased region" description="Basic and acidic residues" evidence="10">
    <location>
        <begin position="294"/>
        <end position="323"/>
    </location>
</feature>
<accession>F9WC82</accession>
<evidence type="ECO:0000256" key="8">
    <source>
        <dbReference type="ARBA" id="ARBA00023288"/>
    </source>
</evidence>
<dbReference type="InterPro" id="IPR025932">
    <property type="entry name" value="Trypano_VSG_B_N_dom"/>
</dbReference>
<organism evidence="13 14">
    <name type="scientific">Trypanosoma congolense (strain IL3000)</name>
    <dbReference type="NCBI Taxonomy" id="1068625"/>
    <lineage>
        <taxon>Eukaryota</taxon>
        <taxon>Discoba</taxon>
        <taxon>Euglenozoa</taxon>
        <taxon>Kinetoplastea</taxon>
        <taxon>Metakinetoplastina</taxon>
        <taxon>Trypanosomatida</taxon>
        <taxon>Trypanosomatidae</taxon>
        <taxon>Trypanosoma</taxon>
        <taxon>Nannomonas</taxon>
    </lineage>
</organism>
<evidence type="ECO:0000256" key="6">
    <source>
        <dbReference type="ARBA" id="ARBA00023136"/>
    </source>
</evidence>
<keyword evidence="9" id="KW-0175">Coiled coil</keyword>
<dbReference type="Proteomes" id="UP000000702">
    <property type="component" value="Unassembled WGS sequence"/>
</dbReference>
<evidence type="ECO:0000256" key="2">
    <source>
        <dbReference type="ARBA" id="ARBA00004609"/>
    </source>
</evidence>
<keyword evidence="3" id="KW-1003">Cell membrane</keyword>